<dbReference type="GO" id="GO:0016811">
    <property type="term" value="F:hydrolase activity, acting on carbon-nitrogen (but not peptide) bonds, in linear amides"/>
    <property type="evidence" value="ECO:0007669"/>
    <property type="project" value="InterPro"/>
</dbReference>
<evidence type="ECO:0000256" key="5">
    <source>
        <dbReference type="ARBA" id="ARBA00023277"/>
    </source>
</evidence>
<dbReference type="SUPFAM" id="SSF88713">
    <property type="entry name" value="Glycoside hydrolase/deacetylase"/>
    <property type="match status" value="1"/>
</dbReference>
<evidence type="ECO:0000313" key="6">
    <source>
        <dbReference type="EMBL" id="OLF47942.1"/>
    </source>
</evidence>
<comment type="cofactor">
    <cofactor evidence="1">
        <name>Mg(2+)</name>
        <dbReference type="ChEBI" id="CHEBI:18420"/>
    </cofactor>
</comment>
<evidence type="ECO:0000313" key="7">
    <source>
        <dbReference type="Proteomes" id="UP000186890"/>
    </source>
</evidence>
<evidence type="ECO:0000256" key="4">
    <source>
        <dbReference type="ARBA" id="ARBA00022842"/>
    </source>
</evidence>
<organism evidence="6 7">
    <name type="scientific">Streptococcus cuniculi</name>
    <dbReference type="NCBI Taxonomy" id="1432788"/>
    <lineage>
        <taxon>Bacteria</taxon>
        <taxon>Bacillati</taxon>
        <taxon>Bacillota</taxon>
        <taxon>Bacilli</taxon>
        <taxon>Lactobacillales</taxon>
        <taxon>Streptococcaceae</taxon>
        <taxon>Streptococcus</taxon>
    </lineage>
</organism>
<evidence type="ECO:0000256" key="2">
    <source>
        <dbReference type="ARBA" id="ARBA00022723"/>
    </source>
</evidence>
<dbReference type="GO" id="GO:0046872">
    <property type="term" value="F:metal ion binding"/>
    <property type="evidence" value="ECO:0007669"/>
    <property type="project" value="UniProtKB-KW"/>
</dbReference>
<dbReference type="Proteomes" id="UP000186890">
    <property type="component" value="Unassembled WGS sequence"/>
</dbReference>
<dbReference type="OrthoDB" id="9774177at2"/>
<keyword evidence="4" id="KW-0460">Magnesium</keyword>
<dbReference type="InterPro" id="IPR022948">
    <property type="entry name" value="COD_ChbG_bac"/>
</dbReference>
<dbReference type="CDD" id="cd10803">
    <property type="entry name" value="YdjC_EF3048_like"/>
    <property type="match status" value="1"/>
</dbReference>
<dbReference type="EMBL" id="MSJM01000004">
    <property type="protein sequence ID" value="OLF47942.1"/>
    <property type="molecule type" value="Genomic_DNA"/>
</dbReference>
<evidence type="ECO:0000256" key="3">
    <source>
        <dbReference type="ARBA" id="ARBA00022801"/>
    </source>
</evidence>
<dbReference type="GO" id="GO:0019213">
    <property type="term" value="F:deacetylase activity"/>
    <property type="evidence" value="ECO:0007669"/>
    <property type="project" value="TreeGrafter"/>
</dbReference>
<dbReference type="GO" id="GO:0000272">
    <property type="term" value="P:polysaccharide catabolic process"/>
    <property type="evidence" value="ECO:0007669"/>
    <property type="project" value="InterPro"/>
</dbReference>
<dbReference type="Gene3D" id="3.20.20.370">
    <property type="entry name" value="Glycoside hydrolase/deacetylase"/>
    <property type="match status" value="1"/>
</dbReference>
<reference evidence="7" key="1">
    <citation type="submission" date="2016-12" db="EMBL/GenBank/DDBJ databases">
        <authorList>
            <person name="Gulvik C.A."/>
        </authorList>
    </citation>
    <scope>NUCLEOTIDE SEQUENCE [LARGE SCALE GENOMIC DNA]</scope>
    <source>
        <strain evidence="7">NED12-00049-6B</strain>
    </source>
</reference>
<proteinExistence type="predicted"/>
<keyword evidence="7" id="KW-1185">Reference proteome</keyword>
<sequence>MKKVIINADDFGYSSGVNRGILESFKNGLLTSTTLMANMPGASEAIELAKAYPALGVGCHLVLTCGCPLTKGQTIASDGRFYNLQTYQEKRSTMDEEEIFEEWCTQIDFLLDQGMTLTHLDSHHHVHTFPENLAITQRISERYQLPFRNAYGLEEALSLNYQLGITGFLDLMNYPAIRDITHSFENRKDECLKELQAVLDQLKDHEVTELMVHPAFVDEELYYHSSFNIGRIKEVAILCDETVSQMFQENGIQLYHYGNIGDMEKG</sequence>
<dbReference type="InterPro" id="IPR006879">
    <property type="entry name" value="YdjC-like"/>
</dbReference>
<dbReference type="InterPro" id="IPR011330">
    <property type="entry name" value="Glyco_hydro/deAcase_b/a-brl"/>
</dbReference>
<keyword evidence="3" id="KW-0378">Hydrolase</keyword>
<gene>
    <name evidence="6" type="ORF">BU202_05640</name>
</gene>
<name>A0A1Q8E823_9STRE</name>
<dbReference type="PANTHER" id="PTHR31609:SF1">
    <property type="entry name" value="CARBOHYDRATE DEACETYLASE"/>
    <property type="match status" value="1"/>
</dbReference>
<protein>
    <submittedName>
        <fullName evidence="6">Carbohydrate deacetylase</fullName>
    </submittedName>
</protein>
<accession>A0A1Q8E823</accession>
<evidence type="ECO:0000256" key="1">
    <source>
        <dbReference type="ARBA" id="ARBA00001946"/>
    </source>
</evidence>
<keyword evidence="2" id="KW-0479">Metal-binding</keyword>
<dbReference type="AlphaFoldDB" id="A0A1Q8E823"/>
<comment type="caution">
    <text evidence="6">The sequence shown here is derived from an EMBL/GenBank/DDBJ whole genome shotgun (WGS) entry which is preliminary data.</text>
</comment>
<dbReference type="RefSeq" id="WP_075104816.1">
    <property type="nucleotide sequence ID" value="NZ_MSJM01000004.1"/>
</dbReference>
<keyword evidence="5" id="KW-0119">Carbohydrate metabolism</keyword>
<dbReference type="PANTHER" id="PTHR31609">
    <property type="entry name" value="YDJC DEACETYLASE FAMILY MEMBER"/>
    <property type="match status" value="1"/>
</dbReference>
<dbReference type="Pfam" id="PF04794">
    <property type="entry name" value="YdjC"/>
    <property type="match status" value="1"/>
</dbReference>